<gene>
    <name evidence="1" type="ORF">SAMN02910451_00633</name>
</gene>
<sequence>MGSKKGNWIEFYTDIKEIIDNLGYEHTHIGIKNGKFSSGKIMTVKRKEKEIFESINGGDLPLSFSLYSLPKNYKVASFDYDFLCERNDSYISVIIKENDYNASIEKTILSVLEKYIDLEYGEVYSVLASEMPLLYAETRDTKNLKTYSMIKILKNRS</sequence>
<dbReference type="OrthoDB" id="1910123at2"/>
<reference evidence="2" key="1">
    <citation type="submission" date="2016-10" db="EMBL/GenBank/DDBJ databases">
        <authorList>
            <person name="Varghese N."/>
            <person name="Submissions S."/>
        </authorList>
    </citation>
    <scope>NUCLEOTIDE SEQUENCE [LARGE SCALE GENOMIC DNA]</scope>
    <source>
        <strain evidence="2">XBD2006</strain>
    </source>
</reference>
<evidence type="ECO:0000313" key="2">
    <source>
        <dbReference type="Proteomes" id="UP000183047"/>
    </source>
</evidence>
<dbReference type="RefSeq" id="WP_074461401.1">
    <property type="nucleotide sequence ID" value="NZ_FMUR01000004.1"/>
</dbReference>
<keyword evidence="2" id="KW-1185">Reference proteome</keyword>
<dbReference type="AlphaFoldDB" id="A0A1G5BBE1"/>
<organism evidence="1 2">
    <name type="scientific">Butyrivibrio hungatei</name>
    <dbReference type="NCBI Taxonomy" id="185008"/>
    <lineage>
        <taxon>Bacteria</taxon>
        <taxon>Bacillati</taxon>
        <taxon>Bacillota</taxon>
        <taxon>Clostridia</taxon>
        <taxon>Lachnospirales</taxon>
        <taxon>Lachnospiraceae</taxon>
        <taxon>Butyrivibrio</taxon>
    </lineage>
</organism>
<name>A0A1G5BBE1_9FIRM</name>
<dbReference type="EMBL" id="FMUR01000004">
    <property type="protein sequence ID" value="SCX87457.1"/>
    <property type="molecule type" value="Genomic_DNA"/>
</dbReference>
<evidence type="ECO:0000313" key="1">
    <source>
        <dbReference type="EMBL" id="SCX87457.1"/>
    </source>
</evidence>
<protein>
    <submittedName>
        <fullName evidence="1">Uncharacterized protein</fullName>
    </submittedName>
</protein>
<proteinExistence type="predicted"/>
<accession>A0A1G5BBE1</accession>
<dbReference type="Proteomes" id="UP000183047">
    <property type="component" value="Unassembled WGS sequence"/>
</dbReference>